<gene>
    <name evidence="8" type="ORF">Z043_116906</name>
</gene>
<name>A0A0P7YEG1_SCLFO</name>
<dbReference type="AlphaFoldDB" id="A0A0P7YEG1"/>
<dbReference type="GO" id="GO:0043235">
    <property type="term" value="C:receptor complex"/>
    <property type="evidence" value="ECO:0007669"/>
    <property type="project" value="TreeGrafter"/>
</dbReference>
<keyword evidence="6" id="KW-0675">Receptor</keyword>
<dbReference type="PANTHER" id="PTHR24416">
    <property type="entry name" value="TYROSINE-PROTEIN KINASE RECEPTOR"/>
    <property type="match status" value="1"/>
</dbReference>
<comment type="caution">
    <text evidence="8">The sequence shown here is derived from an EMBL/GenBank/DDBJ whole genome shotgun (WGS) entry which is preliminary data.</text>
</comment>
<evidence type="ECO:0000256" key="6">
    <source>
        <dbReference type="ARBA" id="ARBA00023170"/>
    </source>
</evidence>
<dbReference type="GO" id="GO:0004714">
    <property type="term" value="F:transmembrane receptor protein tyrosine kinase activity"/>
    <property type="evidence" value="ECO:0007669"/>
    <property type="project" value="TreeGrafter"/>
</dbReference>
<dbReference type="FunFam" id="1.10.510.10:FF:000554">
    <property type="entry name" value="Predicted protein"/>
    <property type="match status" value="1"/>
</dbReference>
<proteinExistence type="predicted"/>
<dbReference type="InterPro" id="IPR050122">
    <property type="entry name" value="RTK"/>
</dbReference>
<dbReference type="InterPro" id="IPR011009">
    <property type="entry name" value="Kinase-like_dom_sf"/>
</dbReference>
<dbReference type="PROSITE" id="PS50011">
    <property type="entry name" value="PROTEIN_KINASE_DOM"/>
    <property type="match status" value="1"/>
</dbReference>
<evidence type="ECO:0000256" key="2">
    <source>
        <dbReference type="ARBA" id="ARBA00022741"/>
    </source>
</evidence>
<dbReference type="InterPro" id="IPR000719">
    <property type="entry name" value="Prot_kinase_dom"/>
</dbReference>
<protein>
    <recommendedName>
        <fullName evidence="7">Protein kinase domain-containing protein</fullName>
    </recommendedName>
</protein>
<sequence length="212" mass="24015">MLKKLRHRHLITLLAICSSSYPYYIVMELMEKGNLLSFLRGPEGNDLDHSSLIAMAAQVADGMAYLESVKSIHRDLAARNVLVGENYICKVGDFGLARFVKDPIYICDDKEIPYKWCAPEAIRHGRFSIKSDVWAFGVLLYEILTYGGTPYPAFSNGEMYSLVMSGYRMPVPPDCPMYVYEIMLSCWEADPGARPNFYVLKDKLQNSHCCEG</sequence>
<dbReference type="Gene3D" id="1.10.510.10">
    <property type="entry name" value="Transferase(Phosphotransferase) domain 1"/>
    <property type="match status" value="1"/>
</dbReference>
<evidence type="ECO:0000256" key="4">
    <source>
        <dbReference type="ARBA" id="ARBA00022840"/>
    </source>
</evidence>
<keyword evidence="5" id="KW-0829">Tyrosine-protein kinase</keyword>
<organism evidence="8 9">
    <name type="scientific">Scleropages formosus</name>
    <name type="common">Asian bonytongue</name>
    <name type="synonym">Osteoglossum formosum</name>
    <dbReference type="NCBI Taxonomy" id="113540"/>
    <lineage>
        <taxon>Eukaryota</taxon>
        <taxon>Metazoa</taxon>
        <taxon>Chordata</taxon>
        <taxon>Craniata</taxon>
        <taxon>Vertebrata</taxon>
        <taxon>Euteleostomi</taxon>
        <taxon>Actinopterygii</taxon>
        <taxon>Neopterygii</taxon>
        <taxon>Teleostei</taxon>
        <taxon>Osteoglossocephala</taxon>
        <taxon>Osteoglossomorpha</taxon>
        <taxon>Osteoglossiformes</taxon>
        <taxon>Osteoglossidae</taxon>
        <taxon>Scleropages</taxon>
    </lineage>
</organism>
<dbReference type="Pfam" id="PF07714">
    <property type="entry name" value="PK_Tyr_Ser-Thr"/>
    <property type="match status" value="1"/>
</dbReference>
<dbReference type="EMBL" id="JARO02006832">
    <property type="protein sequence ID" value="KPP64716.1"/>
    <property type="molecule type" value="Genomic_DNA"/>
</dbReference>
<dbReference type="Proteomes" id="UP000034805">
    <property type="component" value="Unassembled WGS sequence"/>
</dbReference>
<evidence type="ECO:0000256" key="1">
    <source>
        <dbReference type="ARBA" id="ARBA00022679"/>
    </source>
</evidence>
<dbReference type="STRING" id="113540.ENSSFOP00015000870"/>
<evidence type="ECO:0000256" key="3">
    <source>
        <dbReference type="ARBA" id="ARBA00022777"/>
    </source>
</evidence>
<evidence type="ECO:0000256" key="5">
    <source>
        <dbReference type="ARBA" id="ARBA00023137"/>
    </source>
</evidence>
<dbReference type="SMART" id="SM00219">
    <property type="entry name" value="TyrKc"/>
    <property type="match status" value="1"/>
</dbReference>
<keyword evidence="4" id="KW-0067">ATP-binding</keyword>
<feature type="domain" description="Protein kinase" evidence="7">
    <location>
        <begin position="1"/>
        <end position="204"/>
    </location>
</feature>
<dbReference type="SUPFAM" id="SSF56112">
    <property type="entry name" value="Protein kinase-like (PK-like)"/>
    <property type="match status" value="1"/>
</dbReference>
<keyword evidence="1" id="KW-0808">Transferase</keyword>
<evidence type="ECO:0000259" key="7">
    <source>
        <dbReference type="PROSITE" id="PS50011"/>
    </source>
</evidence>
<accession>A0A0P7YEG1</accession>
<dbReference type="PANTHER" id="PTHR24416:SF611">
    <property type="entry name" value="TYROSINE-PROTEIN KINASE TRANSMEMBRANE RECEPTOR ROR"/>
    <property type="match status" value="1"/>
</dbReference>
<evidence type="ECO:0000313" key="9">
    <source>
        <dbReference type="Proteomes" id="UP000034805"/>
    </source>
</evidence>
<reference evidence="8 9" key="1">
    <citation type="submission" date="2015-08" db="EMBL/GenBank/DDBJ databases">
        <title>The genome of the Asian arowana (Scleropages formosus).</title>
        <authorList>
            <person name="Tan M.H."/>
            <person name="Gan H.M."/>
            <person name="Croft L.J."/>
            <person name="Austin C.M."/>
        </authorList>
    </citation>
    <scope>NUCLEOTIDE SEQUENCE [LARGE SCALE GENOMIC DNA]</scope>
    <source>
        <strain evidence="8">Aro1</strain>
    </source>
</reference>
<dbReference type="InterPro" id="IPR020635">
    <property type="entry name" value="Tyr_kinase_cat_dom"/>
</dbReference>
<dbReference type="GO" id="GO:0005886">
    <property type="term" value="C:plasma membrane"/>
    <property type="evidence" value="ECO:0007669"/>
    <property type="project" value="TreeGrafter"/>
</dbReference>
<dbReference type="PRINTS" id="PR00109">
    <property type="entry name" value="TYRKINASE"/>
</dbReference>
<dbReference type="GO" id="GO:0005524">
    <property type="term" value="F:ATP binding"/>
    <property type="evidence" value="ECO:0007669"/>
    <property type="project" value="UniProtKB-KW"/>
</dbReference>
<dbReference type="GO" id="GO:0007169">
    <property type="term" value="P:cell surface receptor protein tyrosine kinase signaling pathway"/>
    <property type="evidence" value="ECO:0007669"/>
    <property type="project" value="TreeGrafter"/>
</dbReference>
<keyword evidence="3" id="KW-0418">Kinase</keyword>
<dbReference type="InterPro" id="IPR001245">
    <property type="entry name" value="Ser-Thr/Tyr_kinase_cat_dom"/>
</dbReference>
<keyword evidence="2" id="KW-0547">Nucleotide-binding</keyword>
<evidence type="ECO:0000313" key="8">
    <source>
        <dbReference type="EMBL" id="KPP64716.1"/>
    </source>
</evidence>